<feature type="domain" description="Aldehyde dehydrogenase" evidence="6">
    <location>
        <begin position="30"/>
        <end position="486"/>
    </location>
</feature>
<gene>
    <name evidence="7" type="ORF">SODALDRAFT_346072</name>
</gene>
<dbReference type="InterPro" id="IPR050740">
    <property type="entry name" value="Aldehyde_DH_Superfamily"/>
</dbReference>
<keyword evidence="2" id="KW-0521">NADP</keyword>
<dbReference type="GeneID" id="39581714"/>
<evidence type="ECO:0000256" key="4">
    <source>
        <dbReference type="PROSITE-ProRule" id="PRU10007"/>
    </source>
</evidence>
<dbReference type="Gene3D" id="3.40.309.10">
    <property type="entry name" value="Aldehyde Dehydrogenase, Chain A, domain 2"/>
    <property type="match status" value="1"/>
</dbReference>
<evidence type="ECO:0000256" key="5">
    <source>
        <dbReference type="RuleBase" id="RU003345"/>
    </source>
</evidence>
<proteinExistence type="inferred from homology"/>
<dbReference type="RefSeq" id="XP_028463667.1">
    <property type="nucleotide sequence ID" value="XM_028613236.1"/>
</dbReference>
<sequence>MAEKTTSEAANGTTTYSVPFFLNGKEVHPSETFSVISPATGKVVHNCGSATVEDAKAAVDSAAKAFRSWRKTTPGYRRDIFFKAAEVMQRRRAELAQYMTEETGGLPQWCEFNLDVAIDMIKDVAGRIATVEGSFPATKDPDFGSIVLREPYGVVLAIAPWNAPYILGTRAIVFPMAAGNTVVLKGTELSPRVMWAIASVFHEAGLPAGVLNTITHKPAAAPQITSALIADPLIKKINFTGSTVVGRIIAKLAGENLKPVVLELGGKAPAIVWEDADLDLAADQSALGSFFNAGQVCMCTERILVHKAVKRAFLAKLAASIDKFFPPRARGGDAPVLINELAVAKNKRLVADATAKGASVVYGDVDAQEASATRLRPVVLDNVTRDMDIYATESFGPSVSVYEISDEQEAVDMANDTEYGLTSAVFTEDLRRGLRFAREIESGAVHINSMSIHDESNLPHGGVKGSGYGRFNAASGLAEWVRTKVVTFKA</sequence>
<reference evidence="7 8" key="1">
    <citation type="journal article" date="2018" name="Mol. Ecol.">
        <title>The obligate alkalophilic soda-lake fungus Sodiomyces alkalinus has shifted to a protein diet.</title>
        <authorList>
            <person name="Grum-Grzhimaylo A.A."/>
            <person name="Falkoski D.L."/>
            <person name="van den Heuvel J."/>
            <person name="Valero-Jimenez C.A."/>
            <person name="Min B."/>
            <person name="Choi I.G."/>
            <person name="Lipzen A."/>
            <person name="Daum C.G."/>
            <person name="Aanen D.K."/>
            <person name="Tsang A."/>
            <person name="Henrissat B."/>
            <person name="Bilanenko E.N."/>
            <person name="de Vries R.P."/>
            <person name="van Kan J.A.L."/>
            <person name="Grigoriev I.V."/>
            <person name="Debets A.J.M."/>
        </authorList>
    </citation>
    <scope>NUCLEOTIDE SEQUENCE [LARGE SCALE GENOMIC DNA]</scope>
    <source>
        <strain evidence="7 8">F11</strain>
    </source>
</reference>
<accession>A0A3N2PMV7</accession>
<evidence type="ECO:0000256" key="3">
    <source>
        <dbReference type="ARBA" id="ARBA00023002"/>
    </source>
</evidence>
<dbReference type="InterPro" id="IPR015590">
    <property type="entry name" value="Aldehyde_DH_dom"/>
</dbReference>
<protein>
    <submittedName>
        <fullName evidence="7">Aldehyde dehydrogenase</fullName>
    </submittedName>
</protein>
<evidence type="ECO:0000313" key="7">
    <source>
        <dbReference type="EMBL" id="ROT35861.1"/>
    </source>
</evidence>
<dbReference type="GO" id="GO:0009450">
    <property type="term" value="P:gamma-aminobutyric acid catabolic process"/>
    <property type="evidence" value="ECO:0007669"/>
    <property type="project" value="TreeGrafter"/>
</dbReference>
<dbReference type="EMBL" id="ML119060">
    <property type="protein sequence ID" value="ROT35861.1"/>
    <property type="molecule type" value="Genomic_DNA"/>
</dbReference>
<dbReference type="InterPro" id="IPR016162">
    <property type="entry name" value="Ald_DH_N"/>
</dbReference>
<dbReference type="SUPFAM" id="SSF53720">
    <property type="entry name" value="ALDH-like"/>
    <property type="match status" value="1"/>
</dbReference>
<dbReference type="Gene3D" id="3.40.605.10">
    <property type="entry name" value="Aldehyde Dehydrogenase, Chain A, domain 1"/>
    <property type="match status" value="1"/>
</dbReference>
<evidence type="ECO:0000256" key="2">
    <source>
        <dbReference type="ARBA" id="ARBA00022857"/>
    </source>
</evidence>
<name>A0A3N2PMV7_SODAK</name>
<dbReference type="PANTHER" id="PTHR43353">
    <property type="entry name" value="SUCCINATE-SEMIALDEHYDE DEHYDROGENASE, MITOCHONDRIAL"/>
    <property type="match status" value="1"/>
</dbReference>
<dbReference type="InterPro" id="IPR016163">
    <property type="entry name" value="Ald_DH_C"/>
</dbReference>
<dbReference type="InterPro" id="IPR016160">
    <property type="entry name" value="Ald_DH_CS_CYS"/>
</dbReference>
<dbReference type="OrthoDB" id="310895at2759"/>
<evidence type="ECO:0000259" key="6">
    <source>
        <dbReference type="Pfam" id="PF00171"/>
    </source>
</evidence>
<dbReference type="Proteomes" id="UP000272025">
    <property type="component" value="Unassembled WGS sequence"/>
</dbReference>
<feature type="active site" evidence="4">
    <location>
        <position position="263"/>
    </location>
</feature>
<evidence type="ECO:0000256" key="1">
    <source>
        <dbReference type="ARBA" id="ARBA00009986"/>
    </source>
</evidence>
<dbReference type="InterPro" id="IPR016161">
    <property type="entry name" value="Ald_DH/histidinol_DH"/>
</dbReference>
<dbReference type="PROSITE" id="PS00070">
    <property type="entry name" value="ALDEHYDE_DEHYDR_CYS"/>
    <property type="match status" value="1"/>
</dbReference>
<dbReference type="AlphaFoldDB" id="A0A3N2PMV7"/>
<keyword evidence="8" id="KW-1185">Reference proteome</keyword>
<dbReference type="Pfam" id="PF00171">
    <property type="entry name" value="Aldedh"/>
    <property type="match status" value="1"/>
</dbReference>
<organism evidence="7 8">
    <name type="scientific">Sodiomyces alkalinus (strain CBS 110278 / VKM F-3762 / F11)</name>
    <name type="common">Alkaliphilic filamentous fungus</name>
    <dbReference type="NCBI Taxonomy" id="1314773"/>
    <lineage>
        <taxon>Eukaryota</taxon>
        <taxon>Fungi</taxon>
        <taxon>Dikarya</taxon>
        <taxon>Ascomycota</taxon>
        <taxon>Pezizomycotina</taxon>
        <taxon>Sordariomycetes</taxon>
        <taxon>Hypocreomycetidae</taxon>
        <taxon>Glomerellales</taxon>
        <taxon>Plectosphaerellaceae</taxon>
        <taxon>Sodiomyces</taxon>
    </lineage>
</organism>
<evidence type="ECO:0000313" key="8">
    <source>
        <dbReference type="Proteomes" id="UP000272025"/>
    </source>
</evidence>
<dbReference type="CDD" id="cd07105">
    <property type="entry name" value="ALDH_SaliADH"/>
    <property type="match status" value="1"/>
</dbReference>
<dbReference type="STRING" id="1314773.A0A3N2PMV7"/>
<dbReference type="GO" id="GO:0004777">
    <property type="term" value="F:succinate-semialdehyde dehydrogenase (NAD+) activity"/>
    <property type="evidence" value="ECO:0007669"/>
    <property type="project" value="TreeGrafter"/>
</dbReference>
<dbReference type="InterPro" id="IPR029510">
    <property type="entry name" value="Ald_DH_CS_GLU"/>
</dbReference>
<dbReference type="FunFam" id="3.40.309.10:FF:000010">
    <property type="entry name" value="Gamma-aminobutyraldehyde dehydrogenase"/>
    <property type="match status" value="1"/>
</dbReference>
<comment type="similarity">
    <text evidence="1 5">Belongs to the aldehyde dehydrogenase family.</text>
</comment>
<dbReference type="PANTHER" id="PTHR43353:SF6">
    <property type="entry name" value="CYTOPLASMIC ALDEHYDE DEHYDROGENASE (EUROFUNG)"/>
    <property type="match status" value="1"/>
</dbReference>
<dbReference type="PROSITE" id="PS00687">
    <property type="entry name" value="ALDEHYDE_DEHYDR_GLU"/>
    <property type="match status" value="1"/>
</dbReference>
<dbReference type="FunFam" id="3.40.605.10:FF:000012">
    <property type="entry name" value="NAD-dependent succinate-semialdehyde dehydrogenase"/>
    <property type="match status" value="1"/>
</dbReference>
<keyword evidence="3 5" id="KW-0560">Oxidoreductase</keyword>